<evidence type="ECO:0008006" key="3">
    <source>
        <dbReference type="Google" id="ProtNLM"/>
    </source>
</evidence>
<dbReference type="GO" id="GO:0006281">
    <property type="term" value="P:DNA repair"/>
    <property type="evidence" value="ECO:0007669"/>
    <property type="project" value="TreeGrafter"/>
</dbReference>
<sequence length="208" mass="24475">MIKNIIFDWSGVIKDAVDDHVWVVNKMFENLGGQRIELEEMRQNWEQPYMKFWNKYYPNMTLDQEQKIYYQAIFDNNCPLAKVYPGIVELIKKFKLNGIEMTVLSSDPPETLLQEIKKFELTGIFRDVFCKVHDKAEEIHNLISKNKFKPKETVFIGDTNHEIEVGKIAGIKTVAVTWGFYPEDRLKLLNPDYLVRNLKELENVILSK</sequence>
<dbReference type="PANTHER" id="PTHR43434:SF1">
    <property type="entry name" value="PHOSPHOGLYCOLATE PHOSPHATASE"/>
    <property type="match status" value="1"/>
</dbReference>
<dbReference type="Pfam" id="PF13419">
    <property type="entry name" value="HAD_2"/>
    <property type="match status" value="1"/>
</dbReference>
<dbReference type="SFLD" id="SFLDS00003">
    <property type="entry name" value="Haloacid_Dehalogenase"/>
    <property type="match status" value="1"/>
</dbReference>
<dbReference type="AlphaFoldDB" id="A0A1G2JMI8"/>
<dbReference type="EMBL" id="MHPU01000026">
    <property type="protein sequence ID" value="OGZ88329.1"/>
    <property type="molecule type" value="Genomic_DNA"/>
</dbReference>
<gene>
    <name evidence="1" type="ORF">A2561_01890</name>
</gene>
<protein>
    <recommendedName>
        <fullName evidence="3">HAD family hydrolase</fullName>
    </recommendedName>
</protein>
<dbReference type="SUPFAM" id="SSF56784">
    <property type="entry name" value="HAD-like"/>
    <property type="match status" value="1"/>
</dbReference>
<evidence type="ECO:0000313" key="2">
    <source>
        <dbReference type="Proteomes" id="UP000178935"/>
    </source>
</evidence>
<dbReference type="Proteomes" id="UP000178935">
    <property type="component" value="Unassembled WGS sequence"/>
</dbReference>
<dbReference type="InterPro" id="IPR050155">
    <property type="entry name" value="HAD-like_hydrolase_sf"/>
</dbReference>
<name>A0A1G2JMI8_9BACT</name>
<comment type="caution">
    <text evidence="1">The sequence shown here is derived from an EMBL/GenBank/DDBJ whole genome shotgun (WGS) entry which is preliminary data.</text>
</comment>
<dbReference type="InterPro" id="IPR023214">
    <property type="entry name" value="HAD_sf"/>
</dbReference>
<dbReference type="InterPro" id="IPR036412">
    <property type="entry name" value="HAD-like_sf"/>
</dbReference>
<organism evidence="1 2">
    <name type="scientific">Candidatus Staskawiczbacteria bacterium RIFOXYD1_FULL_32_13</name>
    <dbReference type="NCBI Taxonomy" id="1802234"/>
    <lineage>
        <taxon>Bacteria</taxon>
        <taxon>Candidatus Staskawicziibacteriota</taxon>
    </lineage>
</organism>
<evidence type="ECO:0000313" key="1">
    <source>
        <dbReference type="EMBL" id="OGZ88329.1"/>
    </source>
</evidence>
<dbReference type="InterPro" id="IPR041492">
    <property type="entry name" value="HAD_2"/>
</dbReference>
<reference evidence="1 2" key="1">
    <citation type="journal article" date="2016" name="Nat. Commun.">
        <title>Thousands of microbial genomes shed light on interconnected biogeochemical processes in an aquifer system.</title>
        <authorList>
            <person name="Anantharaman K."/>
            <person name="Brown C.T."/>
            <person name="Hug L.A."/>
            <person name="Sharon I."/>
            <person name="Castelle C.J."/>
            <person name="Probst A.J."/>
            <person name="Thomas B.C."/>
            <person name="Singh A."/>
            <person name="Wilkins M.J."/>
            <person name="Karaoz U."/>
            <person name="Brodie E.L."/>
            <person name="Williams K.H."/>
            <person name="Hubbard S.S."/>
            <person name="Banfield J.F."/>
        </authorList>
    </citation>
    <scope>NUCLEOTIDE SEQUENCE [LARGE SCALE GENOMIC DNA]</scope>
</reference>
<dbReference type="SFLD" id="SFLDG01129">
    <property type="entry name" value="C1.5:_HAD__Beta-PGM__Phosphata"/>
    <property type="match status" value="1"/>
</dbReference>
<dbReference type="GO" id="GO:0008967">
    <property type="term" value="F:phosphoglycolate phosphatase activity"/>
    <property type="evidence" value="ECO:0007669"/>
    <property type="project" value="TreeGrafter"/>
</dbReference>
<dbReference type="Gene3D" id="3.40.50.1000">
    <property type="entry name" value="HAD superfamily/HAD-like"/>
    <property type="match status" value="1"/>
</dbReference>
<dbReference type="Gene3D" id="1.10.150.240">
    <property type="entry name" value="Putative phosphatase, domain 2"/>
    <property type="match status" value="1"/>
</dbReference>
<dbReference type="PANTHER" id="PTHR43434">
    <property type="entry name" value="PHOSPHOGLYCOLATE PHOSPHATASE"/>
    <property type="match status" value="1"/>
</dbReference>
<dbReference type="InterPro" id="IPR023198">
    <property type="entry name" value="PGP-like_dom2"/>
</dbReference>
<accession>A0A1G2JMI8</accession>
<proteinExistence type="predicted"/>
<dbReference type="GO" id="GO:0005829">
    <property type="term" value="C:cytosol"/>
    <property type="evidence" value="ECO:0007669"/>
    <property type="project" value="TreeGrafter"/>
</dbReference>